<reference evidence="2 3" key="1">
    <citation type="journal article" date="2011" name="Proc. Natl. Acad. Sci. U.S.A.">
        <title>Niche of harmful alga Aureococcus anophagefferens revealed through ecogenomics.</title>
        <authorList>
            <person name="Gobler C.J."/>
            <person name="Berry D.L."/>
            <person name="Dyhrman S.T."/>
            <person name="Wilhelm S.W."/>
            <person name="Salamov A."/>
            <person name="Lobanov A.V."/>
            <person name="Zhang Y."/>
            <person name="Collier J.L."/>
            <person name="Wurch L.L."/>
            <person name="Kustka A.B."/>
            <person name="Dill B.D."/>
            <person name="Shah M."/>
            <person name="VerBerkmoes N.C."/>
            <person name="Kuo A."/>
            <person name="Terry A."/>
            <person name="Pangilinan J."/>
            <person name="Lindquist E.A."/>
            <person name="Lucas S."/>
            <person name="Paulsen I.T."/>
            <person name="Hattenrath-Lehmann T.K."/>
            <person name="Talmage S.C."/>
            <person name="Walker E.A."/>
            <person name="Koch F."/>
            <person name="Burson A.M."/>
            <person name="Marcoval M.A."/>
            <person name="Tang Y.Z."/>
            <person name="Lecleir G.R."/>
            <person name="Coyne K.J."/>
            <person name="Berg G.M."/>
            <person name="Bertrand E.M."/>
            <person name="Saito M.A."/>
            <person name="Gladyshev V.N."/>
            <person name="Grigoriev I.V."/>
        </authorList>
    </citation>
    <scope>NUCLEOTIDE SEQUENCE [LARGE SCALE GENOMIC DNA]</scope>
    <source>
        <strain evidence="3">CCMP 1984</strain>
    </source>
</reference>
<evidence type="ECO:0000313" key="3">
    <source>
        <dbReference type="Proteomes" id="UP000002729"/>
    </source>
</evidence>
<dbReference type="Gene3D" id="1.25.40.10">
    <property type="entry name" value="Tetratricopeptide repeat domain"/>
    <property type="match status" value="1"/>
</dbReference>
<dbReference type="OrthoDB" id="200229at2759"/>
<dbReference type="PANTHER" id="PTHR11102:SF160">
    <property type="entry name" value="ERAD-ASSOCIATED E3 UBIQUITIN-PROTEIN LIGASE COMPONENT HRD3"/>
    <property type="match status" value="1"/>
</dbReference>
<dbReference type="PANTHER" id="PTHR11102">
    <property type="entry name" value="SEL-1-LIKE PROTEIN"/>
    <property type="match status" value="1"/>
</dbReference>
<dbReference type="InterPro" id="IPR006597">
    <property type="entry name" value="Sel1-like"/>
</dbReference>
<dbReference type="AlphaFoldDB" id="F0YEI7"/>
<dbReference type="eggNOG" id="KOG1550">
    <property type="taxonomic scope" value="Eukaryota"/>
</dbReference>
<protein>
    <submittedName>
        <fullName evidence="2">Uncharacterized protein</fullName>
    </submittedName>
</protein>
<gene>
    <name evidence="2" type="ORF">AURANDRAFT_29039</name>
</gene>
<dbReference type="InParanoid" id="F0YEI7"/>
<proteinExistence type="inferred from homology"/>
<dbReference type="SUPFAM" id="SSF81901">
    <property type="entry name" value="HCP-like"/>
    <property type="match status" value="1"/>
</dbReference>
<comment type="similarity">
    <text evidence="1">Belongs to the sel-1 family.</text>
</comment>
<feature type="non-terminal residue" evidence="2">
    <location>
        <position position="106"/>
    </location>
</feature>
<keyword evidence="3" id="KW-1185">Reference proteome</keyword>
<dbReference type="InterPro" id="IPR011990">
    <property type="entry name" value="TPR-like_helical_dom_sf"/>
</dbReference>
<dbReference type="InterPro" id="IPR050767">
    <property type="entry name" value="Sel1_AlgK"/>
</dbReference>
<dbReference type="Proteomes" id="UP000002729">
    <property type="component" value="Unassembled WGS sequence"/>
</dbReference>
<dbReference type="EMBL" id="GL833134">
    <property type="protein sequence ID" value="EGB06566.1"/>
    <property type="molecule type" value="Genomic_DNA"/>
</dbReference>
<dbReference type="SMART" id="SM00671">
    <property type="entry name" value="SEL1"/>
    <property type="match status" value="2"/>
</dbReference>
<dbReference type="Pfam" id="PF08238">
    <property type="entry name" value="Sel1"/>
    <property type="match status" value="3"/>
</dbReference>
<sequence>MVDLGDLYHEGGDGVKLNKKKAMQLYRMAADRGHARGQCMLGESLIDDDTSALSTEFREAHRLFTLSASQGFADAEYQLGFMYEEGWGVNRDLDEAKRRYAIAAAQ</sequence>
<organism evidence="3">
    <name type="scientific">Aureococcus anophagefferens</name>
    <name type="common">Harmful bloom alga</name>
    <dbReference type="NCBI Taxonomy" id="44056"/>
    <lineage>
        <taxon>Eukaryota</taxon>
        <taxon>Sar</taxon>
        <taxon>Stramenopiles</taxon>
        <taxon>Ochrophyta</taxon>
        <taxon>Pelagophyceae</taxon>
        <taxon>Pelagomonadales</taxon>
        <taxon>Pelagomonadaceae</taxon>
        <taxon>Aureococcus</taxon>
    </lineage>
</organism>
<dbReference type="KEGG" id="aaf:AURANDRAFT_29039"/>
<name>F0YEI7_AURAN</name>
<dbReference type="RefSeq" id="XP_009038741.1">
    <property type="nucleotide sequence ID" value="XM_009040493.1"/>
</dbReference>
<evidence type="ECO:0000313" key="2">
    <source>
        <dbReference type="EMBL" id="EGB06566.1"/>
    </source>
</evidence>
<accession>F0YEI7</accession>
<dbReference type="GeneID" id="20220662"/>
<evidence type="ECO:0000256" key="1">
    <source>
        <dbReference type="ARBA" id="ARBA00038101"/>
    </source>
</evidence>